<dbReference type="OrthoDB" id="3211555at2"/>
<dbReference type="InterPro" id="IPR007627">
    <property type="entry name" value="RNA_pol_sigma70_r2"/>
</dbReference>
<dbReference type="SUPFAM" id="SSF88659">
    <property type="entry name" value="Sigma3 and sigma4 domains of RNA polymerase sigma factors"/>
    <property type="match status" value="1"/>
</dbReference>
<keyword evidence="5" id="KW-0804">Transcription</keyword>
<evidence type="ECO:0000256" key="5">
    <source>
        <dbReference type="ARBA" id="ARBA00023163"/>
    </source>
</evidence>
<dbReference type="InterPro" id="IPR052704">
    <property type="entry name" value="ECF_Sigma-70_Domain"/>
</dbReference>
<evidence type="ECO:0000259" key="8">
    <source>
        <dbReference type="Pfam" id="PF08281"/>
    </source>
</evidence>
<dbReference type="Pfam" id="PF04542">
    <property type="entry name" value="Sigma70_r2"/>
    <property type="match status" value="1"/>
</dbReference>
<dbReference type="SUPFAM" id="SSF54427">
    <property type="entry name" value="NTF2-like"/>
    <property type="match status" value="1"/>
</dbReference>
<evidence type="ECO:0000256" key="3">
    <source>
        <dbReference type="ARBA" id="ARBA00023015"/>
    </source>
</evidence>
<name>A0A543HFS8_9MICO</name>
<dbReference type="InterPro" id="IPR013324">
    <property type="entry name" value="RNA_pol_sigma_r3/r4-like"/>
</dbReference>
<dbReference type="RefSeq" id="WP_141846418.1">
    <property type="nucleotide sequence ID" value="NZ_VFPM01000004.1"/>
</dbReference>
<dbReference type="Gene3D" id="1.10.1740.10">
    <property type="match status" value="1"/>
</dbReference>
<proteinExistence type="inferred from homology"/>
<dbReference type="SUPFAM" id="SSF88946">
    <property type="entry name" value="Sigma2 domain of RNA polymerase sigma factors"/>
    <property type="match status" value="1"/>
</dbReference>
<dbReference type="GO" id="GO:0003677">
    <property type="term" value="F:DNA binding"/>
    <property type="evidence" value="ECO:0007669"/>
    <property type="project" value="InterPro"/>
</dbReference>
<keyword evidence="3" id="KW-0805">Transcription regulation</keyword>
<feature type="domain" description="RNA polymerase sigma-70 region 2" evidence="7">
    <location>
        <begin position="31"/>
        <end position="94"/>
    </location>
</feature>
<dbReference type="PANTHER" id="PTHR30173">
    <property type="entry name" value="SIGMA 19 FACTOR"/>
    <property type="match status" value="1"/>
</dbReference>
<sequence>MDTTQRGDDTGDGEGTGDGGEDSHDWVVRDFEAHRARLRGVAYRVLGSTSDADDAVQEAWLRLGRTDASQVDNLGGWLTTVVARISLDMLRSRSARREDAWDSELSELVAESRDGRLHLDRTVAPDPAEEAELADSVGVALLLVLDSLTPAERLAFVLHDLFGLPFEEIADIVDRSPAATRQLASRARRRVRSAQVECDADRARQRRVVEAFLAASRAGDFAALLELLDPDVVMRADPAAAAMGAAALVRGRTGVAEVFNGGARSARLAVLGTDDAGGIGEVGAVWTLRGEPKVAFSFTVVGERVTGIELIADREWLTTTEFTYLREPRPGEAPGAS</sequence>
<comment type="similarity">
    <text evidence="1">Belongs to the sigma-70 factor family. ECF subfamily.</text>
</comment>
<dbReference type="GO" id="GO:0006352">
    <property type="term" value="P:DNA-templated transcription initiation"/>
    <property type="evidence" value="ECO:0007669"/>
    <property type="project" value="InterPro"/>
</dbReference>
<keyword evidence="10" id="KW-1185">Reference proteome</keyword>
<feature type="domain" description="RNA polymerase sigma factor 70 region 4 type 2" evidence="8">
    <location>
        <begin position="140"/>
        <end position="190"/>
    </location>
</feature>
<evidence type="ECO:0000256" key="2">
    <source>
        <dbReference type="ARBA" id="ARBA00011344"/>
    </source>
</evidence>
<dbReference type="InterPro" id="IPR036388">
    <property type="entry name" value="WH-like_DNA-bd_sf"/>
</dbReference>
<evidence type="ECO:0000256" key="4">
    <source>
        <dbReference type="ARBA" id="ARBA00023082"/>
    </source>
</evidence>
<accession>A0A543HFS8</accession>
<dbReference type="InterPro" id="IPR014284">
    <property type="entry name" value="RNA_pol_sigma-70_dom"/>
</dbReference>
<dbReference type="Pfam" id="PF08281">
    <property type="entry name" value="Sigma70_r4_2"/>
    <property type="match status" value="1"/>
</dbReference>
<organism evidence="9 10">
    <name type="scientific">Humibacillus xanthopallidus</name>
    <dbReference type="NCBI Taxonomy" id="412689"/>
    <lineage>
        <taxon>Bacteria</taxon>
        <taxon>Bacillati</taxon>
        <taxon>Actinomycetota</taxon>
        <taxon>Actinomycetes</taxon>
        <taxon>Micrococcales</taxon>
        <taxon>Intrasporangiaceae</taxon>
        <taxon>Humibacillus</taxon>
    </lineage>
</organism>
<keyword evidence="4" id="KW-0731">Sigma factor</keyword>
<reference evidence="9 10" key="1">
    <citation type="submission" date="2019-06" db="EMBL/GenBank/DDBJ databases">
        <title>Genome sequencing of plant associated microbes to promote plant fitness in Sorghum bicolor and Oryza sativa.</title>
        <authorList>
            <person name="Coleman-Derr D."/>
        </authorList>
    </citation>
    <scope>NUCLEOTIDE SEQUENCE [LARGE SCALE GENOMIC DNA]</scope>
    <source>
        <strain evidence="9 10">KV-663</strain>
    </source>
</reference>
<dbReference type="PANTHER" id="PTHR30173:SF43">
    <property type="entry name" value="ECF RNA POLYMERASE SIGMA FACTOR SIGI-RELATED"/>
    <property type="match status" value="1"/>
</dbReference>
<dbReference type="NCBIfam" id="TIGR02937">
    <property type="entry name" value="sigma70-ECF"/>
    <property type="match status" value="1"/>
</dbReference>
<feature type="region of interest" description="Disordered" evidence="6">
    <location>
        <begin position="1"/>
        <end position="24"/>
    </location>
</feature>
<evidence type="ECO:0000256" key="1">
    <source>
        <dbReference type="ARBA" id="ARBA00010641"/>
    </source>
</evidence>
<dbReference type="InterPro" id="IPR013325">
    <property type="entry name" value="RNA_pol_sigma_r2"/>
</dbReference>
<dbReference type="Gene3D" id="3.10.450.50">
    <property type="match status" value="1"/>
</dbReference>
<comment type="subunit">
    <text evidence="2">Interacts transiently with the RNA polymerase catalytic core formed by RpoA, RpoB, RpoC and RpoZ (2 alpha, 1 beta, 1 beta' and 1 omega subunit) to form the RNA polymerase holoenzyme that can initiate transcription.</text>
</comment>
<evidence type="ECO:0000259" key="7">
    <source>
        <dbReference type="Pfam" id="PF04542"/>
    </source>
</evidence>
<gene>
    <name evidence="9" type="ORF">FBY41_4002</name>
</gene>
<protein>
    <submittedName>
        <fullName evidence="9">RNA polymerase ECF family sigma subunit</fullName>
    </submittedName>
</protein>
<evidence type="ECO:0000256" key="6">
    <source>
        <dbReference type="SAM" id="MobiDB-lite"/>
    </source>
</evidence>
<dbReference type="Gene3D" id="1.10.10.10">
    <property type="entry name" value="Winged helix-like DNA-binding domain superfamily/Winged helix DNA-binding domain"/>
    <property type="match status" value="1"/>
</dbReference>
<dbReference type="InterPro" id="IPR032710">
    <property type="entry name" value="NTF2-like_dom_sf"/>
</dbReference>
<dbReference type="EMBL" id="VFPM01000004">
    <property type="protein sequence ID" value="TQM57181.1"/>
    <property type="molecule type" value="Genomic_DNA"/>
</dbReference>
<dbReference type="InterPro" id="IPR013249">
    <property type="entry name" value="RNA_pol_sigma70_r4_t2"/>
</dbReference>
<dbReference type="Proteomes" id="UP000316747">
    <property type="component" value="Unassembled WGS sequence"/>
</dbReference>
<evidence type="ECO:0000313" key="10">
    <source>
        <dbReference type="Proteomes" id="UP000316747"/>
    </source>
</evidence>
<dbReference type="AlphaFoldDB" id="A0A543HFS8"/>
<evidence type="ECO:0000313" key="9">
    <source>
        <dbReference type="EMBL" id="TQM57181.1"/>
    </source>
</evidence>
<dbReference type="GO" id="GO:0016987">
    <property type="term" value="F:sigma factor activity"/>
    <property type="evidence" value="ECO:0007669"/>
    <property type="project" value="UniProtKB-KW"/>
</dbReference>
<comment type="caution">
    <text evidence="9">The sequence shown here is derived from an EMBL/GenBank/DDBJ whole genome shotgun (WGS) entry which is preliminary data.</text>
</comment>